<gene>
    <name evidence="3" type="ordered locus">Cwoe_2061</name>
</gene>
<reference evidence="3 4" key="1">
    <citation type="journal article" date="2010" name="Stand. Genomic Sci.">
        <title>Complete genome sequence of Conexibacter woesei type strain (ID131577).</title>
        <authorList>
            <person name="Pukall R."/>
            <person name="Lapidus A."/>
            <person name="Glavina Del Rio T."/>
            <person name="Copeland A."/>
            <person name="Tice H."/>
            <person name="Cheng J.-F."/>
            <person name="Lucas S."/>
            <person name="Chen F."/>
            <person name="Nolan M."/>
            <person name="Bruce D."/>
            <person name="Goodwin L."/>
            <person name="Pitluck S."/>
            <person name="Mavromatis K."/>
            <person name="Ivanova N."/>
            <person name="Ovchinnikova G."/>
            <person name="Pati A."/>
            <person name="Chen A."/>
            <person name="Palaniappan K."/>
            <person name="Land M."/>
            <person name="Hauser L."/>
            <person name="Chang Y.-J."/>
            <person name="Jeffries C.D."/>
            <person name="Chain P."/>
            <person name="Meincke L."/>
            <person name="Sims D."/>
            <person name="Brettin T."/>
            <person name="Detter J.C."/>
            <person name="Rohde M."/>
            <person name="Goeker M."/>
            <person name="Bristow J."/>
            <person name="Eisen J.A."/>
            <person name="Markowitz V."/>
            <person name="Kyrpides N.C."/>
            <person name="Klenk H.-P."/>
            <person name="Hugenholtz P."/>
        </authorList>
    </citation>
    <scope>NUCLEOTIDE SEQUENCE [LARGE SCALE GENOMIC DNA]</scope>
    <source>
        <strain evidence="4">DSM 14684 / CIP 108061 / JCM 11494 / NBRC 100937 / ID131577</strain>
    </source>
</reference>
<dbReference type="Gene3D" id="3.20.20.140">
    <property type="entry name" value="Metal-dependent hydrolases"/>
    <property type="match status" value="1"/>
</dbReference>
<accession>D3F4B5</accession>
<dbReference type="InterPro" id="IPR006680">
    <property type="entry name" value="Amidohydro-rel"/>
</dbReference>
<dbReference type="EMBL" id="CP001854">
    <property type="protein sequence ID" value="ADB50487.1"/>
    <property type="molecule type" value="Genomic_DNA"/>
</dbReference>
<keyword evidence="4" id="KW-1185">Reference proteome</keyword>
<protein>
    <submittedName>
        <fullName evidence="3">Amidohydrolase 2</fullName>
    </submittedName>
</protein>
<keyword evidence="1" id="KW-0456">Lyase</keyword>
<dbReference type="AlphaFoldDB" id="D3F4B5"/>
<keyword evidence="3" id="KW-0378">Hydrolase</keyword>
<evidence type="ECO:0000313" key="3">
    <source>
        <dbReference type="EMBL" id="ADB50487.1"/>
    </source>
</evidence>
<evidence type="ECO:0000259" key="2">
    <source>
        <dbReference type="Pfam" id="PF04909"/>
    </source>
</evidence>
<sequence precursor="true">MSAPAQQQHEQSLVDMAGVVLDEACWEAYLLGFARDVPNYLHVFGERMTAMAGVDRREFRRAVVRDPEAAVGLLIDSGAFALDIDAHVADLERQGVRRQVMLGGMVPLRDGGSFNGRVAEFAQRHPERLEAWAGLDFRDPDAALAELRTCVLERGMRGAGIAHFLDGSDPLAPGSHAVYAEAARLGVPFWIHAGHNLSGTRPVDFCTWRHLDAIARAHPDLVVIAGHGGWPWVLETVAICQRHPNVYLEFSTHRAPHMAVPGSGWEPLLAHGRATIRHKVLFGSVTWAHGLSVRELADEVVALDLGERVTAMWLHDNGARLLDLTRREVTA</sequence>
<organism evidence="3 4">
    <name type="scientific">Conexibacter woesei (strain DSM 14684 / CCUG 47730 / CIP 108061 / JCM 11494 / NBRC 100937 / ID131577)</name>
    <dbReference type="NCBI Taxonomy" id="469383"/>
    <lineage>
        <taxon>Bacteria</taxon>
        <taxon>Bacillati</taxon>
        <taxon>Actinomycetota</taxon>
        <taxon>Thermoleophilia</taxon>
        <taxon>Solirubrobacterales</taxon>
        <taxon>Conexibacteraceae</taxon>
        <taxon>Conexibacter</taxon>
    </lineage>
</organism>
<evidence type="ECO:0000313" key="4">
    <source>
        <dbReference type="Proteomes" id="UP000008229"/>
    </source>
</evidence>
<dbReference type="PANTHER" id="PTHR21240:SF19">
    <property type="entry name" value="CATALYTIC_ HYDROLASE"/>
    <property type="match status" value="1"/>
</dbReference>
<feature type="domain" description="Amidohydrolase-related" evidence="2">
    <location>
        <begin position="115"/>
        <end position="324"/>
    </location>
</feature>
<dbReference type="SUPFAM" id="SSF51556">
    <property type="entry name" value="Metallo-dependent hydrolases"/>
    <property type="match status" value="1"/>
</dbReference>
<dbReference type="GO" id="GO:0016831">
    <property type="term" value="F:carboxy-lyase activity"/>
    <property type="evidence" value="ECO:0007669"/>
    <property type="project" value="InterPro"/>
</dbReference>
<dbReference type="InterPro" id="IPR032466">
    <property type="entry name" value="Metal_Hydrolase"/>
</dbReference>
<dbReference type="HOGENOM" id="CLU_044590_4_3_11"/>
<dbReference type="RefSeq" id="WP_012933538.1">
    <property type="nucleotide sequence ID" value="NC_013739.1"/>
</dbReference>
<evidence type="ECO:0000256" key="1">
    <source>
        <dbReference type="ARBA" id="ARBA00023239"/>
    </source>
</evidence>
<proteinExistence type="predicted"/>
<name>D3F4B5_CONWI</name>
<reference evidence="4" key="2">
    <citation type="submission" date="2010-01" db="EMBL/GenBank/DDBJ databases">
        <title>The complete genome of Conexibacter woesei DSM 14684.</title>
        <authorList>
            <consortium name="US DOE Joint Genome Institute (JGI-PGF)"/>
            <person name="Lucas S."/>
            <person name="Copeland A."/>
            <person name="Lapidus A."/>
            <person name="Glavina del Rio T."/>
            <person name="Dalin E."/>
            <person name="Tice H."/>
            <person name="Bruce D."/>
            <person name="Goodwin L."/>
            <person name="Pitluck S."/>
            <person name="Kyrpides N."/>
            <person name="Mavromatis K."/>
            <person name="Ivanova N."/>
            <person name="Mikhailova N."/>
            <person name="Chertkov O."/>
            <person name="Brettin T."/>
            <person name="Detter J.C."/>
            <person name="Han C."/>
            <person name="Larimer F."/>
            <person name="Land M."/>
            <person name="Hauser L."/>
            <person name="Markowitz V."/>
            <person name="Cheng J.-F."/>
            <person name="Hugenholtz P."/>
            <person name="Woyke T."/>
            <person name="Wu D."/>
            <person name="Pukall R."/>
            <person name="Steenblock K."/>
            <person name="Schneider S."/>
            <person name="Klenk H.-P."/>
            <person name="Eisen J.A."/>
        </authorList>
    </citation>
    <scope>NUCLEOTIDE SEQUENCE [LARGE SCALE GENOMIC DNA]</scope>
    <source>
        <strain evidence="4">DSM 14684 / CIP 108061 / JCM 11494 / NBRC 100937 / ID131577</strain>
    </source>
</reference>
<dbReference type="GO" id="GO:0016787">
    <property type="term" value="F:hydrolase activity"/>
    <property type="evidence" value="ECO:0007669"/>
    <property type="project" value="UniProtKB-KW"/>
</dbReference>
<dbReference type="Proteomes" id="UP000008229">
    <property type="component" value="Chromosome"/>
</dbReference>
<dbReference type="InterPro" id="IPR032465">
    <property type="entry name" value="ACMSD"/>
</dbReference>
<dbReference type="OrthoDB" id="1407586at2"/>
<dbReference type="PANTHER" id="PTHR21240">
    <property type="entry name" value="2-AMINO-3-CARBOXYLMUCONATE-6-SEMIALDEHYDE DECARBOXYLASE"/>
    <property type="match status" value="1"/>
</dbReference>
<dbReference type="KEGG" id="cwo:Cwoe_2061"/>
<dbReference type="eggNOG" id="COG2159">
    <property type="taxonomic scope" value="Bacteria"/>
</dbReference>
<dbReference type="Pfam" id="PF04909">
    <property type="entry name" value="Amidohydro_2"/>
    <property type="match status" value="1"/>
</dbReference>
<dbReference type="STRING" id="469383.Cwoe_2061"/>